<feature type="region of interest" description="Disordered" evidence="1">
    <location>
        <begin position="62"/>
        <end position="319"/>
    </location>
</feature>
<evidence type="ECO:0000256" key="1">
    <source>
        <dbReference type="SAM" id="MobiDB-lite"/>
    </source>
</evidence>
<feature type="compositionally biased region" description="Polar residues" evidence="1">
    <location>
        <begin position="261"/>
        <end position="271"/>
    </location>
</feature>
<evidence type="ECO:0000313" key="3">
    <source>
        <dbReference type="Proteomes" id="UP000054988"/>
    </source>
</evidence>
<protein>
    <submittedName>
        <fullName evidence="2">Uncharacterized protein</fullName>
    </submittedName>
</protein>
<feature type="region of interest" description="Disordered" evidence="1">
    <location>
        <begin position="1"/>
        <end position="30"/>
    </location>
</feature>
<name>A0A0W0G721_MONRR</name>
<proteinExistence type="predicted"/>
<dbReference type="AlphaFoldDB" id="A0A0W0G721"/>
<evidence type="ECO:0000313" key="2">
    <source>
        <dbReference type="EMBL" id="KTB44315.1"/>
    </source>
</evidence>
<comment type="caution">
    <text evidence="2">The sequence shown here is derived from an EMBL/GenBank/DDBJ whole genome shotgun (WGS) entry which is preliminary data.</text>
</comment>
<sequence length="409" mass="45200">MSMVGTPTSSSMSSSTPGTPPLESDISIDSTSVRRSILRASVFDAFLQLGGLDENSQIADWMFSEQQPDSMGSGSNSNHKDQIDWGPSSPYRFREKSGSRFRERLDSDAPDFMLHASIWDDDENPKNSLSQAPIKPKQSDRVQSATQNSRSMAGRRSALKFAANIPEPRNPTRKTFFLFRSRTARHPRASKVPEKTLGVEDSEDDSSPSSSPPTKNRRLSLFRTKTHPPPTIVAAPDFVDSPLSPASITSDWERVDPLSTIDFQTLTNTDNPFLHGNGHQRPSHSKEDAGNPQVPFPGVDSPSRASSESDNQYSHSSTLMQRLSVVVTRPFQRYSHHHHVGERQRSPSESESSPSKSIRQGPVFPPLRRTQSNTVPDTSTHRGFLMSVPSAPTYATSQMIPLTNSMSHS</sequence>
<feature type="compositionally biased region" description="Low complexity" evidence="1">
    <location>
        <begin position="1"/>
        <end position="17"/>
    </location>
</feature>
<feature type="compositionally biased region" description="Polar residues" evidence="1">
    <location>
        <begin position="303"/>
        <end position="319"/>
    </location>
</feature>
<feature type="compositionally biased region" description="Basic residues" evidence="1">
    <location>
        <begin position="215"/>
        <end position="226"/>
    </location>
</feature>
<reference evidence="2 3" key="1">
    <citation type="submission" date="2015-12" db="EMBL/GenBank/DDBJ databases">
        <title>Draft genome sequence of Moniliophthora roreri, the causal agent of frosty pod rot of cacao.</title>
        <authorList>
            <person name="Aime M.C."/>
            <person name="Diaz-Valderrama J.R."/>
            <person name="Kijpornyongpan T."/>
            <person name="Phillips-Mora W."/>
        </authorList>
    </citation>
    <scope>NUCLEOTIDE SEQUENCE [LARGE SCALE GENOMIC DNA]</scope>
    <source>
        <strain evidence="2 3">MCA 2952</strain>
    </source>
</reference>
<accession>A0A0W0G721</accession>
<dbReference type="Proteomes" id="UP000054988">
    <property type="component" value="Unassembled WGS sequence"/>
</dbReference>
<feature type="region of interest" description="Disordered" evidence="1">
    <location>
        <begin position="335"/>
        <end position="386"/>
    </location>
</feature>
<feature type="compositionally biased region" description="Polar residues" evidence="1">
    <location>
        <begin position="369"/>
        <end position="378"/>
    </location>
</feature>
<gene>
    <name evidence="2" type="ORF">WG66_3106</name>
</gene>
<feature type="compositionally biased region" description="Polar residues" evidence="1">
    <location>
        <begin position="62"/>
        <end position="77"/>
    </location>
</feature>
<feature type="compositionally biased region" description="Polar residues" evidence="1">
    <location>
        <begin position="141"/>
        <end position="151"/>
    </location>
</feature>
<organism evidence="2 3">
    <name type="scientific">Moniliophthora roreri</name>
    <name type="common">Frosty pod rot fungus</name>
    <name type="synonym">Monilia roreri</name>
    <dbReference type="NCBI Taxonomy" id="221103"/>
    <lineage>
        <taxon>Eukaryota</taxon>
        <taxon>Fungi</taxon>
        <taxon>Dikarya</taxon>
        <taxon>Basidiomycota</taxon>
        <taxon>Agaricomycotina</taxon>
        <taxon>Agaricomycetes</taxon>
        <taxon>Agaricomycetidae</taxon>
        <taxon>Agaricales</taxon>
        <taxon>Marasmiineae</taxon>
        <taxon>Marasmiaceae</taxon>
        <taxon>Moniliophthora</taxon>
    </lineage>
</organism>
<dbReference type="EMBL" id="LATX01000952">
    <property type="protein sequence ID" value="KTB44315.1"/>
    <property type="molecule type" value="Genomic_DNA"/>
</dbReference>
<feature type="compositionally biased region" description="Basic and acidic residues" evidence="1">
    <location>
        <begin position="92"/>
        <end position="107"/>
    </location>
</feature>